<organism evidence="1 2">
    <name type="scientific">Listeria booriae</name>
    <dbReference type="NCBI Taxonomy" id="1552123"/>
    <lineage>
        <taxon>Bacteria</taxon>
        <taxon>Bacillati</taxon>
        <taxon>Bacillota</taxon>
        <taxon>Bacilli</taxon>
        <taxon>Bacillales</taxon>
        <taxon>Listeriaceae</taxon>
        <taxon>Listeria</taxon>
    </lineage>
</organism>
<proteinExistence type="predicted"/>
<reference evidence="1 2" key="1">
    <citation type="submission" date="2020-03" db="EMBL/GenBank/DDBJ databases">
        <title>Soil Listeria distribution.</title>
        <authorList>
            <person name="Liao J."/>
            <person name="Wiedmann M."/>
        </authorList>
    </citation>
    <scope>NUCLEOTIDE SEQUENCE [LARGE SCALE GENOMIC DNA]</scope>
    <source>
        <strain evidence="1 2">FSL L7-1850</strain>
    </source>
</reference>
<dbReference type="AlphaFoldDB" id="A0A7X1AAY9"/>
<dbReference type="EMBL" id="JAARMV010000008">
    <property type="protein sequence ID" value="MBC2373701.1"/>
    <property type="molecule type" value="Genomic_DNA"/>
</dbReference>
<dbReference type="RefSeq" id="WP_185620070.1">
    <property type="nucleotide sequence ID" value="NZ_JAARMV010000008.1"/>
</dbReference>
<comment type="caution">
    <text evidence="1">The sequence shown here is derived from an EMBL/GenBank/DDBJ whole genome shotgun (WGS) entry which is preliminary data.</text>
</comment>
<protein>
    <submittedName>
        <fullName evidence="1">Uncharacterized protein</fullName>
    </submittedName>
</protein>
<dbReference type="Proteomes" id="UP000546244">
    <property type="component" value="Unassembled WGS sequence"/>
</dbReference>
<name>A0A7X1AAY9_9LIST</name>
<evidence type="ECO:0000313" key="2">
    <source>
        <dbReference type="Proteomes" id="UP000546244"/>
    </source>
</evidence>
<accession>A0A7X1AAY9</accession>
<sequence>MTQGKDYLSELLERLENNLEAKKEKLDEVPTFGMMAVPFRKDALILQHTIDLLEKEWNRQRKKKKIDWQLLIAIYQELSVEYNKFTQFLSQPGVYVPMDYDVMSKQLKILTEEVGMFLYKDKSIDTCHKLLQKKWIFDNQLLDMLPEPIQKKAKDLLGNNIGAMYDSVVTSLIWSD</sequence>
<gene>
    <name evidence="1" type="ORF">HBP98_16945</name>
</gene>
<evidence type="ECO:0000313" key="1">
    <source>
        <dbReference type="EMBL" id="MBC2373701.1"/>
    </source>
</evidence>